<feature type="compositionally biased region" description="Basic and acidic residues" evidence="1">
    <location>
        <begin position="129"/>
        <end position="142"/>
    </location>
</feature>
<dbReference type="Proteomes" id="UP000023152">
    <property type="component" value="Unassembled WGS sequence"/>
</dbReference>
<evidence type="ECO:0000256" key="1">
    <source>
        <dbReference type="SAM" id="MobiDB-lite"/>
    </source>
</evidence>
<feature type="region of interest" description="Disordered" evidence="1">
    <location>
        <begin position="24"/>
        <end position="95"/>
    </location>
</feature>
<feature type="compositionally biased region" description="Basic and acidic residues" evidence="1">
    <location>
        <begin position="85"/>
        <end position="95"/>
    </location>
</feature>
<feature type="compositionally biased region" description="Acidic residues" evidence="1">
    <location>
        <begin position="75"/>
        <end position="84"/>
    </location>
</feature>
<feature type="non-terminal residue" evidence="2">
    <location>
        <position position="232"/>
    </location>
</feature>
<dbReference type="EMBL" id="ASPP01037913">
    <property type="protein sequence ID" value="ETO01575.1"/>
    <property type="molecule type" value="Genomic_DNA"/>
</dbReference>
<accession>X6LLG8</accession>
<evidence type="ECO:0000313" key="2">
    <source>
        <dbReference type="EMBL" id="ETO01575.1"/>
    </source>
</evidence>
<gene>
    <name evidence="2" type="ORF">RFI_35865</name>
</gene>
<sequence length="232" mass="26104">MYADQKLRGKLSKYRASVAEAYLLEEFDDDTSTSDDEGSKRGKKKGKDKDKAKDKDKGKGKGKKKENGTSQSQHDEDDSSDEDESARTYNDKESNKLIAELQSTIMDLQQQLAEARRYSMQLDMAHQTSVRESKKLKNELSKRGLLSQDMAANSYQRPKPHEQSDVEDALPSVNGGDHYHNDNNNNNNDNNDDDDDEYDESGIVDVYPLPPLYPPSSSSHAPQAINDKPQKT</sequence>
<name>X6LLG8_RETFI</name>
<protein>
    <submittedName>
        <fullName evidence="2">Uncharacterized protein</fullName>
    </submittedName>
</protein>
<evidence type="ECO:0000313" key="3">
    <source>
        <dbReference type="Proteomes" id="UP000023152"/>
    </source>
</evidence>
<feature type="compositionally biased region" description="Acidic residues" evidence="1">
    <location>
        <begin position="24"/>
        <end position="36"/>
    </location>
</feature>
<reference evidence="2 3" key="1">
    <citation type="journal article" date="2013" name="Curr. Biol.">
        <title>The Genome of the Foraminiferan Reticulomyxa filosa.</title>
        <authorList>
            <person name="Glockner G."/>
            <person name="Hulsmann N."/>
            <person name="Schleicher M."/>
            <person name="Noegel A.A."/>
            <person name="Eichinger L."/>
            <person name="Gallinger C."/>
            <person name="Pawlowski J."/>
            <person name="Sierra R."/>
            <person name="Euteneuer U."/>
            <person name="Pillet L."/>
            <person name="Moustafa A."/>
            <person name="Platzer M."/>
            <person name="Groth M."/>
            <person name="Szafranski K."/>
            <person name="Schliwa M."/>
        </authorList>
    </citation>
    <scope>NUCLEOTIDE SEQUENCE [LARGE SCALE GENOMIC DNA]</scope>
</reference>
<feature type="compositionally biased region" description="Acidic residues" evidence="1">
    <location>
        <begin position="190"/>
        <end position="202"/>
    </location>
</feature>
<feature type="compositionally biased region" description="Basic and acidic residues" evidence="1">
    <location>
        <begin position="47"/>
        <end position="59"/>
    </location>
</feature>
<organism evidence="2 3">
    <name type="scientific">Reticulomyxa filosa</name>
    <dbReference type="NCBI Taxonomy" id="46433"/>
    <lineage>
        <taxon>Eukaryota</taxon>
        <taxon>Sar</taxon>
        <taxon>Rhizaria</taxon>
        <taxon>Retaria</taxon>
        <taxon>Foraminifera</taxon>
        <taxon>Monothalamids</taxon>
        <taxon>Reticulomyxidae</taxon>
        <taxon>Reticulomyxa</taxon>
    </lineage>
</organism>
<feature type="region of interest" description="Disordered" evidence="1">
    <location>
        <begin position="125"/>
        <end position="232"/>
    </location>
</feature>
<proteinExistence type="predicted"/>
<dbReference type="AlphaFoldDB" id="X6LLG8"/>
<comment type="caution">
    <text evidence="2">The sequence shown here is derived from an EMBL/GenBank/DDBJ whole genome shotgun (WGS) entry which is preliminary data.</text>
</comment>
<keyword evidence="3" id="KW-1185">Reference proteome</keyword>